<proteinExistence type="predicted"/>
<name>A0A8H8A2F3_9FUNG</name>
<comment type="caution">
    <text evidence="2">The sequence shown here is derived from an EMBL/GenBank/DDBJ whole genome shotgun (WGS) entry which is preliminary data.</text>
</comment>
<keyword evidence="1" id="KW-1133">Transmembrane helix</keyword>
<feature type="transmembrane region" description="Helical" evidence="1">
    <location>
        <begin position="86"/>
        <end position="107"/>
    </location>
</feature>
<evidence type="ECO:0000313" key="2">
    <source>
        <dbReference type="EMBL" id="KAG5463652.1"/>
    </source>
</evidence>
<organism evidence="2 3">
    <name type="scientific">Olpidium bornovanus</name>
    <dbReference type="NCBI Taxonomy" id="278681"/>
    <lineage>
        <taxon>Eukaryota</taxon>
        <taxon>Fungi</taxon>
        <taxon>Fungi incertae sedis</taxon>
        <taxon>Olpidiomycota</taxon>
        <taxon>Olpidiomycotina</taxon>
        <taxon>Olpidiomycetes</taxon>
        <taxon>Olpidiales</taxon>
        <taxon>Olpidiaceae</taxon>
        <taxon>Olpidium</taxon>
    </lineage>
</organism>
<keyword evidence="1" id="KW-0472">Membrane</keyword>
<gene>
    <name evidence="2" type="ORF">BJ554DRAFT_5698</name>
</gene>
<sequence>MFWSMPLEPPIFFIIRAKRECITRSSSTSRTLVPLPSATRRTRPGWAAKILPSESSSPSVMLSIMNIRRRIRPDASSSLPCSSSCGIPGIIPITLLNGPIFMMFCSWPRMSRM</sequence>
<evidence type="ECO:0000256" key="1">
    <source>
        <dbReference type="SAM" id="Phobius"/>
    </source>
</evidence>
<keyword evidence="3" id="KW-1185">Reference proteome</keyword>
<keyword evidence="1" id="KW-0812">Transmembrane</keyword>
<protein>
    <submittedName>
        <fullName evidence="2">Uncharacterized protein</fullName>
    </submittedName>
</protein>
<dbReference type="AlphaFoldDB" id="A0A8H8A2F3"/>
<evidence type="ECO:0000313" key="3">
    <source>
        <dbReference type="Proteomes" id="UP000673691"/>
    </source>
</evidence>
<accession>A0A8H8A2F3</accession>
<reference evidence="2 3" key="1">
    <citation type="journal article" name="Sci. Rep.">
        <title>Genome-scale phylogenetic analyses confirm Olpidium as the closest living zoosporic fungus to the non-flagellated, terrestrial fungi.</title>
        <authorList>
            <person name="Chang Y."/>
            <person name="Rochon D."/>
            <person name="Sekimoto S."/>
            <person name="Wang Y."/>
            <person name="Chovatia M."/>
            <person name="Sandor L."/>
            <person name="Salamov A."/>
            <person name="Grigoriev I.V."/>
            <person name="Stajich J.E."/>
            <person name="Spatafora J.W."/>
        </authorList>
    </citation>
    <scope>NUCLEOTIDE SEQUENCE [LARGE SCALE GENOMIC DNA]</scope>
    <source>
        <strain evidence="2">S191</strain>
    </source>
</reference>
<dbReference type="Proteomes" id="UP000673691">
    <property type="component" value="Unassembled WGS sequence"/>
</dbReference>
<dbReference type="EMBL" id="JAEFCI010000293">
    <property type="protein sequence ID" value="KAG5463652.1"/>
    <property type="molecule type" value="Genomic_DNA"/>
</dbReference>